<keyword evidence="1" id="KW-0732">Signal</keyword>
<dbReference type="Proteomes" id="UP001165060">
    <property type="component" value="Unassembled WGS sequence"/>
</dbReference>
<feature type="chain" id="PRO_5045790983" evidence="1">
    <location>
        <begin position="20"/>
        <end position="206"/>
    </location>
</feature>
<comment type="caution">
    <text evidence="2">The sequence shown here is derived from an EMBL/GenBank/DDBJ whole genome shotgun (WGS) entry which is preliminary data.</text>
</comment>
<evidence type="ECO:0000313" key="2">
    <source>
        <dbReference type="EMBL" id="GMI19984.1"/>
    </source>
</evidence>
<dbReference type="EMBL" id="BRYB01001186">
    <property type="protein sequence ID" value="GMI19984.1"/>
    <property type="molecule type" value="Genomic_DNA"/>
</dbReference>
<organism evidence="2 3">
    <name type="scientific">Tetraparma gracilis</name>
    <dbReference type="NCBI Taxonomy" id="2962635"/>
    <lineage>
        <taxon>Eukaryota</taxon>
        <taxon>Sar</taxon>
        <taxon>Stramenopiles</taxon>
        <taxon>Ochrophyta</taxon>
        <taxon>Bolidophyceae</taxon>
        <taxon>Parmales</taxon>
        <taxon>Triparmaceae</taxon>
        <taxon>Tetraparma</taxon>
    </lineage>
</organism>
<evidence type="ECO:0000256" key="1">
    <source>
        <dbReference type="SAM" id="SignalP"/>
    </source>
</evidence>
<accession>A0ABQ6M5R8</accession>
<sequence>MARLLQGLWLLGGLNLAAGFACTSNQLALYMTMYDSGEDGYRQSKFVFNEWSGYPSGALVDPDNSDTDGVFTGTVANSALNGKNADSLCLTADKCYVLDLDMSSTPSSHLASQPPQAGYIINGASADQTTGPNPDIISLQPGPVLLTGGMNTANSGSDPTSTPPEVMFCVSDCPEGQEFTLIEETSDTPLLEVTSTNMCSPCGAGS</sequence>
<reference evidence="2 3" key="1">
    <citation type="journal article" date="2023" name="Commun. Biol.">
        <title>Genome analysis of Parmales, the sister group of diatoms, reveals the evolutionary specialization of diatoms from phago-mixotrophs to photoautotrophs.</title>
        <authorList>
            <person name="Ban H."/>
            <person name="Sato S."/>
            <person name="Yoshikawa S."/>
            <person name="Yamada K."/>
            <person name="Nakamura Y."/>
            <person name="Ichinomiya M."/>
            <person name="Sato N."/>
            <person name="Blanc-Mathieu R."/>
            <person name="Endo H."/>
            <person name="Kuwata A."/>
            <person name="Ogata H."/>
        </authorList>
    </citation>
    <scope>NUCLEOTIDE SEQUENCE [LARGE SCALE GENOMIC DNA]</scope>
</reference>
<dbReference type="PROSITE" id="PS51257">
    <property type="entry name" value="PROKAR_LIPOPROTEIN"/>
    <property type="match status" value="1"/>
</dbReference>
<feature type="signal peptide" evidence="1">
    <location>
        <begin position="1"/>
        <end position="19"/>
    </location>
</feature>
<proteinExistence type="predicted"/>
<evidence type="ECO:0000313" key="3">
    <source>
        <dbReference type="Proteomes" id="UP001165060"/>
    </source>
</evidence>
<protein>
    <submittedName>
        <fullName evidence="2">Uncharacterized protein</fullName>
    </submittedName>
</protein>
<keyword evidence="3" id="KW-1185">Reference proteome</keyword>
<name>A0ABQ6M5R8_9STRA</name>
<gene>
    <name evidence="2" type="ORF">TeGR_g930</name>
</gene>